<dbReference type="GO" id="GO:0003677">
    <property type="term" value="F:DNA binding"/>
    <property type="evidence" value="ECO:0007669"/>
    <property type="project" value="UniProtKB-UniRule"/>
</dbReference>
<dbReference type="PROSITE" id="PS50950">
    <property type="entry name" value="ZF_THAP"/>
    <property type="match status" value="1"/>
</dbReference>
<accession>A0ABD1FD46</accession>
<dbReference type="EMBL" id="JBDJPC010000001">
    <property type="protein sequence ID" value="KAL1517177.1"/>
    <property type="molecule type" value="Genomic_DNA"/>
</dbReference>
<dbReference type="Proteomes" id="UP001566132">
    <property type="component" value="Unassembled WGS sequence"/>
</dbReference>
<dbReference type="SUPFAM" id="SSF57716">
    <property type="entry name" value="Glucocorticoid receptor-like (DNA-binding domain)"/>
    <property type="match status" value="1"/>
</dbReference>
<organism evidence="7 8">
    <name type="scientific">Hypothenemus hampei</name>
    <name type="common">Coffee berry borer</name>
    <dbReference type="NCBI Taxonomy" id="57062"/>
    <lineage>
        <taxon>Eukaryota</taxon>
        <taxon>Metazoa</taxon>
        <taxon>Ecdysozoa</taxon>
        <taxon>Arthropoda</taxon>
        <taxon>Hexapoda</taxon>
        <taxon>Insecta</taxon>
        <taxon>Pterygota</taxon>
        <taxon>Neoptera</taxon>
        <taxon>Endopterygota</taxon>
        <taxon>Coleoptera</taxon>
        <taxon>Polyphaga</taxon>
        <taxon>Cucujiformia</taxon>
        <taxon>Curculionidae</taxon>
        <taxon>Scolytinae</taxon>
        <taxon>Hypothenemus</taxon>
    </lineage>
</organism>
<dbReference type="InterPro" id="IPR026516">
    <property type="entry name" value="THAP1/10"/>
</dbReference>
<dbReference type="Pfam" id="PF05485">
    <property type="entry name" value="THAP"/>
    <property type="match status" value="1"/>
</dbReference>
<dbReference type="GO" id="GO:0008270">
    <property type="term" value="F:zinc ion binding"/>
    <property type="evidence" value="ECO:0007669"/>
    <property type="project" value="UniProtKB-KW"/>
</dbReference>
<protein>
    <recommendedName>
        <fullName evidence="6">THAP-type domain-containing protein</fullName>
    </recommendedName>
</protein>
<reference evidence="7 8" key="1">
    <citation type="submission" date="2024-05" db="EMBL/GenBank/DDBJ databases">
        <title>Genetic variation in Jamaican populations of the coffee berry borer (Hypothenemus hampei).</title>
        <authorList>
            <person name="Errbii M."/>
            <person name="Myrie A."/>
        </authorList>
    </citation>
    <scope>NUCLEOTIDE SEQUENCE [LARGE SCALE GENOMIC DNA]</scope>
    <source>
        <strain evidence="7">JA-Hopewell-2020-01-JO</strain>
        <tissue evidence="7">Whole body</tissue>
    </source>
</reference>
<evidence type="ECO:0000313" key="7">
    <source>
        <dbReference type="EMBL" id="KAL1517177.1"/>
    </source>
</evidence>
<keyword evidence="2 5" id="KW-0863">Zinc-finger</keyword>
<name>A0ABD1FD46_HYPHA</name>
<gene>
    <name evidence="7" type="ORF">ABEB36_000975</name>
</gene>
<dbReference type="PANTHER" id="PTHR46600:SF11">
    <property type="entry name" value="THAP DOMAIN-CONTAINING PROTEIN 10"/>
    <property type="match status" value="1"/>
</dbReference>
<evidence type="ECO:0000259" key="6">
    <source>
        <dbReference type="PROSITE" id="PS50950"/>
    </source>
</evidence>
<evidence type="ECO:0000313" key="8">
    <source>
        <dbReference type="Proteomes" id="UP001566132"/>
    </source>
</evidence>
<evidence type="ECO:0000256" key="1">
    <source>
        <dbReference type="ARBA" id="ARBA00022723"/>
    </source>
</evidence>
<dbReference type="SMART" id="SM00692">
    <property type="entry name" value="DM3"/>
    <property type="match status" value="1"/>
</dbReference>
<evidence type="ECO:0000256" key="4">
    <source>
        <dbReference type="ARBA" id="ARBA00023125"/>
    </source>
</evidence>
<keyword evidence="1" id="KW-0479">Metal-binding</keyword>
<dbReference type="AlphaFoldDB" id="A0ABD1FD46"/>
<keyword evidence="4 5" id="KW-0238">DNA-binding</keyword>
<dbReference type="PANTHER" id="PTHR46600">
    <property type="entry name" value="THAP DOMAIN-CONTAINING"/>
    <property type="match status" value="1"/>
</dbReference>
<dbReference type="SMART" id="SM00980">
    <property type="entry name" value="THAP"/>
    <property type="match status" value="1"/>
</dbReference>
<dbReference type="Gene3D" id="6.20.210.20">
    <property type="entry name" value="THAP domain"/>
    <property type="match status" value="1"/>
</dbReference>
<evidence type="ECO:0000256" key="2">
    <source>
        <dbReference type="ARBA" id="ARBA00022771"/>
    </source>
</evidence>
<proteinExistence type="predicted"/>
<keyword evidence="8" id="KW-1185">Reference proteome</keyword>
<evidence type="ECO:0000256" key="5">
    <source>
        <dbReference type="PROSITE-ProRule" id="PRU00309"/>
    </source>
</evidence>
<evidence type="ECO:0000256" key="3">
    <source>
        <dbReference type="ARBA" id="ARBA00022833"/>
    </source>
</evidence>
<feature type="domain" description="THAP-type" evidence="6">
    <location>
        <begin position="1"/>
        <end position="91"/>
    </location>
</feature>
<dbReference type="InterPro" id="IPR006612">
    <property type="entry name" value="THAP_Znf"/>
</dbReference>
<dbReference type="InterPro" id="IPR038441">
    <property type="entry name" value="THAP_Znf_sf"/>
</dbReference>
<sequence length="233" mass="26859">MSFCVVNGCKNRKSKKNWEQEEIEKSRKENISFHMFPKDIEKQKKWLAALNLINYTPCKSAAVCSVHFKNSDYVPGAAIKKLQSNAVPHVSISIRVQVNQGEEKSGNESTAGGTIECFQNDPNNKLINNESVIVTSEDNIVDIPENVIRYHNQSTNISPKRVLNSPTKKQIRDVYTEKIKTLQRQLYKSRYKKKETTKKLYKLKSILKHLQSKFLLSKEDSDILQHLTAEFRM</sequence>
<keyword evidence="3" id="KW-0862">Zinc</keyword>
<comment type="caution">
    <text evidence="7">The sequence shown here is derived from an EMBL/GenBank/DDBJ whole genome shotgun (WGS) entry which is preliminary data.</text>
</comment>